<dbReference type="Proteomes" id="UP000789390">
    <property type="component" value="Unassembled WGS sequence"/>
</dbReference>
<keyword evidence="4" id="KW-1185">Reference proteome</keyword>
<dbReference type="EMBL" id="CAKKLH010000201">
    <property type="protein sequence ID" value="CAH0105790.1"/>
    <property type="molecule type" value="Genomic_DNA"/>
</dbReference>
<evidence type="ECO:0000259" key="2">
    <source>
        <dbReference type="Pfam" id="PF16033"/>
    </source>
</evidence>
<sequence>MNGVILSLLLALLSSVNLSAASSKQQSLLPAGNVTGLIQSSVRNLNIKSPVWSPKLLPDQIINKKSYGRGRKKKGNNLKKLNKKMRKMLKKNPEPTFDPDFVIISDPPTPIYVQTFPANGSIPDDGCDSNSVKFEKDGKCYQLMGREPCGDPTEYVTVDPKTFKGRCTPRLCGRDKVFVVRTGLCHDIYDKSECTGGRRLYYSPYGDPVCDCPIGEYPYPNPRDDCVPLFTQGPCPYGQVLTIDSDDRLKCTLSLCSAQPPSTSYPINEAVYYSRKSLNKKESSSSYEYNSNYASGLTVPTYHSSPYPSTPKQLVPTYDGKCLELGSSGHCSGGYNDDSQLLGYDILTNELECIDISDPWSPYYFSEEENQLIDSVYNQLYPEYDFFPISLVYNSIHHQNKVTYDDEDKKKKKKKKKKKTTVGYSTKKSDFIRRQFSGRTISIPDNPPCRPGGGQGKCTSKLVPVQQTRRPTQAVKTVKPTNCGGNQFFNSETGSCQNRVG</sequence>
<dbReference type="PANTHER" id="PTHR21177:SF7">
    <property type="entry name" value="GH11627P"/>
    <property type="match status" value="1"/>
</dbReference>
<dbReference type="InterPro" id="IPR031993">
    <property type="entry name" value="DUF4789"/>
</dbReference>
<organism evidence="3 4">
    <name type="scientific">Daphnia galeata</name>
    <dbReference type="NCBI Taxonomy" id="27404"/>
    <lineage>
        <taxon>Eukaryota</taxon>
        <taxon>Metazoa</taxon>
        <taxon>Ecdysozoa</taxon>
        <taxon>Arthropoda</taxon>
        <taxon>Crustacea</taxon>
        <taxon>Branchiopoda</taxon>
        <taxon>Diplostraca</taxon>
        <taxon>Cladocera</taxon>
        <taxon>Anomopoda</taxon>
        <taxon>Daphniidae</taxon>
        <taxon>Daphnia</taxon>
    </lineage>
</organism>
<keyword evidence="1" id="KW-0732">Signal</keyword>
<accession>A0A8J2RQ21</accession>
<feature type="domain" description="DUF4789" evidence="2">
    <location>
        <begin position="193"/>
        <end position="277"/>
    </location>
</feature>
<dbReference type="Pfam" id="PF16033">
    <property type="entry name" value="DUF4789"/>
    <property type="match status" value="1"/>
</dbReference>
<name>A0A8J2RQ21_9CRUS</name>
<reference evidence="3" key="1">
    <citation type="submission" date="2021-11" db="EMBL/GenBank/DDBJ databases">
        <authorList>
            <person name="Schell T."/>
        </authorList>
    </citation>
    <scope>NUCLEOTIDE SEQUENCE</scope>
    <source>
        <strain evidence="3">M5</strain>
    </source>
</reference>
<evidence type="ECO:0000313" key="4">
    <source>
        <dbReference type="Proteomes" id="UP000789390"/>
    </source>
</evidence>
<proteinExistence type="predicted"/>
<feature type="signal peptide" evidence="1">
    <location>
        <begin position="1"/>
        <end position="21"/>
    </location>
</feature>
<feature type="chain" id="PRO_5035147920" description="DUF4789 domain-containing protein" evidence="1">
    <location>
        <begin position="22"/>
        <end position="501"/>
    </location>
</feature>
<comment type="caution">
    <text evidence="3">The sequence shown here is derived from an EMBL/GenBank/DDBJ whole genome shotgun (WGS) entry which is preliminary data.</text>
</comment>
<dbReference type="AlphaFoldDB" id="A0A8J2RQ21"/>
<evidence type="ECO:0000256" key="1">
    <source>
        <dbReference type="SAM" id="SignalP"/>
    </source>
</evidence>
<evidence type="ECO:0000313" key="3">
    <source>
        <dbReference type="EMBL" id="CAH0105790.1"/>
    </source>
</evidence>
<dbReference type="OrthoDB" id="6347202at2759"/>
<gene>
    <name evidence="3" type="ORF">DGAL_LOCUS8861</name>
</gene>
<dbReference type="PANTHER" id="PTHR21177">
    <property type="entry name" value="IP06524P-RELATED"/>
    <property type="match status" value="1"/>
</dbReference>
<protein>
    <recommendedName>
        <fullName evidence="2">DUF4789 domain-containing protein</fullName>
    </recommendedName>
</protein>